<reference evidence="1 2" key="1">
    <citation type="submission" date="2019-02" db="EMBL/GenBank/DDBJ databases">
        <title>Bacteria dissemination in different level of health care in South Africa: the effectiveness of infections prevention and control.</title>
        <authorList>
            <person name="Shobo C."/>
            <person name="Amoako D.G."/>
            <person name="Allam M."/>
            <person name="Ismail A."/>
            <person name="Bester L.A."/>
            <person name="Essack S.Y."/>
        </authorList>
    </citation>
    <scope>NUCLEOTIDE SEQUENCE [LARGE SCALE GENOMIC DNA]</scope>
    <source>
        <strain evidence="1 2">2SIL2</strain>
    </source>
</reference>
<dbReference type="AlphaFoldDB" id="A0A4Q1YSL0"/>
<comment type="caution">
    <text evidence="1">The sequence shown here is derived from an EMBL/GenBank/DDBJ whole genome shotgun (WGS) entry which is preliminary data.</text>
</comment>
<accession>A0A4Q1YSL0</accession>
<evidence type="ECO:0000313" key="2">
    <source>
        <dbReference type="Proteomes" id="UP000305511"/>
    </source>
</evidence>
<gene>
    <name evidence="1" type="ORF">EY666_16055</name>
</gene>
<evidence type="ECO:0000313" key="1">
    <source>
        <dbReference type="EMBL" id="TKK66810.1"/>
    </source>
</evidence>
<dbReference type="Pfam" id="PF09683">
    <property type="entry name" value="Lactococcin_972"/>
    <property type="match status" value="1"/>
</dbReference>
<name>A0A4Q1YSL0_ENTFL</name>
<dbReference type="EMBL" id="SIYF01000479">
    <property type="protein sequence ID" value="TKK66810.1"/>
    <property type="molecule type" value="Genomic_DNA"/>
</dbReference>
<dbReference type="InterPro" id="IPR006540">
    <property type="entry name" value="Lactococcin_972"/>
</dbReference>
<protein>
    <submittedName>
        <fullName evidence="1">Lactococcin 972 family bacteriocin</fullName>
    </submittedName>
</protein>
<proteinExistence type="predicted"/>
<dbReference type="RefSeq" id="WP_010828612.1">
    <property type="nucleotide sequence ID" value="NZ_CP018004.2"/>
</dbReference>
<organism evidence="1 2">
    <name type="scientific">Enterococcus faecalis</name>
    <name type="common">Streptococcus faecalis</name>
    <dbReference type="NCBI Taxonomy" id="1351"/>
    <lineage>
        <taxon>Bacteria</taxon>
        <taxon>Bacillati</taxon>
        <taxon>Bacillota</taxon>
        <taxon>Bacilli</taxon>
        <taxon>Lactobacillales</taxon>
        <taxon>Enterococcaceae</taxon>
        <taxon>Enterococcus</taxon>
    </lineage>
</organism>
<sequence length="121" mass="12961">MRKIILLGLLVVVSVFGRGYAYANGNEDSEAIAGGGMDATFVGEPDEYKTKFRAAAGGGDFSCGVNGFKVWASYSHGRLTHSATAKNGWGGSVRDKQRAGRRAYATCNATLRGNTGWWNIY</sequence>
<dbReference type="Proteomes" id="UP000305511">
    <property type="component" value="Unassembled WGS sequence"/>
</dbReference>
<dbReference type="Gene3D" id="2.60.40.2850">
    <property type="match status" value="1"/>
</dbReference>